<dbReference type="GO" id="GO:0004829">
    <property type="term" value="F:threonine-tRNA ligase activity"/>
    <property type="evidence" value="ECO:0007669"/>
    <property type="project" value="UniProtKB-UniRule"/>
</dbReference>
<evidence type="ECO:0000256" key="11">
    <source>
        <dbReference type="ARBA" id="ARBA00022917"/>
    </source>
</evidence>
<keyword evidence="12 14" id="KW-0030">Aminoacyl-tRNA synthetase</keyword>
<protein>
    <recommendedName>
        <fullName evidence="14">Threonine--tRNA ligase</fullName>
        <ecNumber evidence="14">6.1.1.3</ecNumber>
    </recommendedName>
    <alternativeName>
        <fullName evidence="14">Threonyl-tRNA synthetase</fullName>
        <shortName evidence="14">ThrRS</shortName>
    </alternativeName>
</protein>
<keyword evidence="11 14" id="KW-0648">Protein biosynthesis</keyword>
<dbReference type="InterPro" id="IPR002320">
    <property type="entry name" value="Thr-tRNA-ligase_IIa"/>
</dbReference>
<dbReference type="SUPFAM" id="SSF55681">
    <property type="entry name" value="Class II aaRS and biotin synthetases"/>
    <property type="match status" value="1"/>
</dbReference>
<comment type="subcellular location">
    <subcellularLocation>
        <location evidence="1 14">Cytoplasm</location>
    </subcellularLocation>
</comment>
<keyword evidence="8 14" id="KW-0862">Zinc</keyword>
<dbReference type="NCBIfam" id="TIGR00418">
    <property type="entry name" value="thrS"/>
    <property type="match status" value="1"/>
</dbReference>
<dbReference type="PANTHER" id="PTHR11451:SF44">
    <property type="entry name" value="THREONINE--TRNA LIGASE, CHLOROPLASTIC_MITOCHONDRIAL 2"/>
    <property type="match status" value="1"/>
</dbReference>
<sequence>MVKNNLDTIRHSFAHVMASAVYQMFPEAKFGIGPTIANGFYYDFDLPRTLIPEDLEIIETKMREIIKKDLKFGAKKVKVAEAKKFFEEAKQPYKVELIDELEKEGKKKVIIYKTGDFVDLCSGPHVESTKELSADNFQLTSIAGAYWRGDEKNKMLQRIYGIAFETKKELANYLKLQEEAKKRDHKKLGRDLDLYFFDESAPGMAYFLPKGTIVYNTILEFWREEHEKLGYLEIKSPLLNKQELYEISGHWDHYREDMFIAKTEEKEVYGLKPMNCPNAMIVFASAKRSYKELPLRLSDCDVLHRCERSGTLNGLFRVREFAQDDAHIFVRKNQIEEEYQRIFAIVERFYSVFGLEYAYRIGTRPEKFMGDKKTWDKAEKILEDLLKKSKKKFHLGKGEGTFYGPKIDILMKDSLEREWQMGTIQLDFQIPLNFKLKFTDEKGREETPVVIHRVVYGSLERFIGIMVEHYAGLFPLWVAPEQVRILPISDKFNDYGQQVVAELQAAGIRAKLDDANESLGKKIRNAELEKIPYMFIVGGKEVKAKTVAVRHHAKGDLGMKKLEEILKILVSEIKEKKIN</sequence>
<keyword evidence="4 14" id="KW-0820">tRNA-binding</keyword>
<evidence type="ECO:0000256" key="2">
    <source>
        <dbReference type="ARBA" id="ARBA00008226"/>
    </source>
</evidence>
<organism evidence="16 17">
    <name type="scientific">Candidatus Berkelbacteria bacterium Licking1014_96</name>
    <dbReference type="NCBI Taxonomy" id="2017149"/>
    <lineage>
        <taxon>Bacteria</taxon>
        <taxon>Candidatus Berkelbacteria</taxon>
    </lineage>
</organism>
<dbReference type="FunFam" id="3.30.980.10:FF:000005">
    <property type="entry name" value="Threonyl-tRNA synthetase, mitochondrial"/>
    <property type="match status" value="1"/>
</dbReference>
<evidence type="ECO:0000313" key="16">
    <source>
        <dbReference type="EMBL" id="TSC92107.1"/>
    </source>
</evidence>
<dbReference type="Gene3D" id="3.40.50.800">
    <property type="entry name" value="Anticodon-binding domain"/>
    <property type="match status" value="1"/>
</dbReference>
<evidence type="ECO:0000256" key="12">
    <source>
        <dbReference type="ARBA" id="ARBA00023146"/>
    </source>
</evidence>
<evidence type="ECO:0000256" key="9">
    <source>
        <dbReference type="ARBA" id="ARBA00022840"/>
    </source>
</evidence>
<dbReference type="Pfam" id="PF07973">
    <property type="entry name" value="tRNA_SAD"/>
    <property type="match status" value="1"/>
</dbReference>
<evidence type="ECO:0000256" key="5">
    <source>
        <dbReference type="ARBA" id="ARBA00022598"/>
    </source>
</evidence>
<keyword evidence="5 14" id="KW-0436">Ligase</keyword>
<dbReference type="InterPro" id="IPR006195">
    <property type="entry name" value="aa-tRNA-synth_II"/>
</dbReference>
<dbReference type="GO" id="GO:0006435">
    <property type="term" value="P:threonyl-tRNA aminoacylation"/>
    <property type="evidence" value="ECO:0007669"/>
    <property type="project" value="UniProtKB-UniRule"/>
</dbReference>
<dbReference type="GO" id="GO:0000049">
    <property type="term" value="F:tRNA binding"/>
    <property type="evidence" value="ECO:0007669"/>
    <property type="project" value="UniProtKB-KW"/>
</dbReference>
<dbReference type="SUPFAM" id="SSF52954">
    <property type="entry name" value="Class II aaRS ABD-related"/>
    <property type="match status" value="1"/>
</dbReference>
<comment type="catalytic activity">
    <reaction evidence="13 14">
        <text>tRNA(Thr) + L-threonine + ATP = L-threonyl-tRNA(Thr) + AMP + diphosphate + H(+)</text>
        <dbReference type="Rhea" id="RHEA:24624"/>
        <dbReference type="Rhea" id="RHEA-COMP:9670"/>
        <dbReference type="Rhea" id="RHEA-COMP:9704"/>
        <dbReference type="ChEBI" id="CHEBI:15378"/>
        <dbReference type="ChEBI" id="CHEBI:30616"/>
        <dbReference type="ChEBI" id="CHEBI:33019"/>
        <dbReference type="ChEBI" id="CHEBI:57926"/>
        <dbReference type="ChEBI" id="CHEBI:78442"/>
        <dbReference type="ChEBI" id="CHEBI:78534"/>
        <dbReference type="ChEBI" id="CHEBI:456215"/>
        <dbReference type="EC" id="6.1.1.3"/>
    </reaction>
</comment>
<dbReference type="PANTHER" id="PTHR11451">
    <property type="entry name" value="THREONINE-TRNA LIGASE"/>
    <property type="match status" value="1"/>
</dbReference>
<evidence type="ECO:0000256" key="4">
    <source>
        <dbReference type="ARBA" id="ARBA00022555"/>
    </source>
</evidence>
<evidence type="ECO:0000256" key="1">
    <source>
        <dbReference type="ARBA" id="ARBA00004496"/>
    </source>
</evidence>
<dbReference type="GO" id="GO:0005524">
    <property type="term" value="F:ATP binding"/>
    <property type="evidence" value="ECO:0007669"/>
    <property type="project" value="UniProtKB-UniRule"/>
</dbReference>
<dbReference type="InterPro" id="IPR033728">
    <property type="entry name" value="ThrRS_core"/>
</dbReference>
<keyword evidence="7 14" id="KW-0547">Nucleotide-binding</keyword>
<name>A0A554LGZ9_9BACT</name>
<dbReference type="PRINTS" id="PR01047">
    <property type="entry name" value="TRNASYNTHTHR"/>
</dbReference>
<evidence type="ECO:0000256" key="6">
    <source>
        <dbReference type="ARBA" id="ARBA00022723"/>
    </source>
</evidence>
<dbReference type="SUPFAM" id="SSF55186">
    <property type="entry name" value="ThrRS/AlaRS common domain"/>
    <property type="match status" value="1"/>
</dbReference>
<evidence type="ECO:0000256" key="14">
    <source>
        <dbReference type="HAMAP-Rule" id="MF_00184"/>
    </source>
</evidence>
<dbReference type="Gene3D" id="3.30.54.20">
    <property type="match status" value="1"/>
</dbReference>
<dbReference type="FunFam" id="3.40.50.800:FF:000001">
    <property type="entry name" value="Threonine--tRNA ligase"/>
    <property type="match status" value="1"/>
</dbReference>
<evidence type="ECO:0000256" key="13">
    <source>
        <dbReference type="ARBA" id="ARBA00049515"/>
    </source>
</evidence>
<dbReference type="InterPro" id="IPR002314">
    <property type="entry name" value="aa-tRNA-synt_IIb"/>
</dbReference>
<dbReference type="PROSITE" id="PS50862">
    <property type="entry name" value="AA_TRNA_LIGASE_II"/>
    <property type="match status" value="1"/>
</dbReference>
<evidence type="ECO:0000256" key="3">
    <source>
        <dbReference type="ARBA" id="ARBA00022490"/>
    </source>
</evidence>
<dbReference type="Pfam" id="PF03129">
    <property type="entry name" value="HGTP_anticodon"/>
    <property type="match status" value="1"/>
</dbReference>
<dbReference type="CDD" id="cd00771">
    <property type="entry name" value="ThrRS_core"/>
    <property type="match status" value="1"/>
</dbReference>
<comment type="caution">
    <text evidence="16">The sequence shown here is derived from an EMBL/GenBank/DDBJ whole genome shotgun (WGS) entry which is preliminary data.</text>
</comment>
<feature type="binding site" evidence="14">
    <location>
        <position position="276"/>
    </location>
    <ligand>
        <name>Zn(2+)</name>
        <dbReference type="ChEBI" id="CHEBI:29105"/>
        <note>catalytic</note>
    </ligand>
</feature>
<dbReference type="CDD" id="cd00860">
    <property type="entry name" value="ThrRS_anticodon"/>
    <property type="match status" value="1"/>
</dbReference>
<dbReference type="GO" id="GO:0005737">
    <property type="term" value="C:cytoplasm"/>
    <property type="evidence" value="ECO:0007669"/>
    <property type="project" value="UniProtKB-SubCell"/>
</dbReference>
<dbReference type="InterPro" id="IPR047246">
    <property type="entry name" value="ThrRS_anticodon"/>
</dbReference>
<dbReference type="Gene3D" id="3.30.930.10">
    <property type="entry name" value="Bira Bifunctional Protein, Domain 2"/>
    <property type="match status" value="1"/>
</dbReference>
<dbReference type="Pfam" id="PF00587">
    <property type="entry name" value="tRNA-synt_2b"/>
    <property type="match status" value="1"/>
</dbReference>
<dbReference type="Proteomes" id="UP000318296">
    <property type="component" value="Unassembled WGS sequence"/>
</dbReference>
<gene>
    <name evidence="14" type="primary">thrS</name>
    <name evidence="16" type="ORF">CEN92_129</name>
</gene>
<evidence type="ECO:0000259" key="15">
    <source>
        <dbReference type="PROSITE" id="PS50862"/>
    </source>
</evidence>
<comment type="cofactor">
    <cofactor evidence="14">
        <name>Zn(2+)</name>
        <dbReference type="ChEBI" id="CHEBI:29105"/>
    </cofactor>
    <text evidence="14">Binds 1 zinc ion per subunit.</text>
</comment>
<feature type="region of interest" description="Catalytic" evidence="14">
    <location>
        <begin position="184"/>
        <end position="475"/>
    </location>
</feature>
<keyword evidence="9 14" id="KW-0067">ATP-binding</keyword>
<dbReference type="SMART" id="SM00863">
    <property type="entry name" value="tRNA_SAD"/>
    <property type="match status" value="1"/>
</dbReference>
<evidence type="ECO:0000313" key="17">
    <source>
        <dbReference type="Proteomes" id="UP000318296"/>
    </source>
</evidence>
<keyword evidence="6 14" id="KW-0479">Metal-binding</keyword>
<feature type="binding site" evidence="14">
    <location>
        <position position="452"/>
    </location>
    <ligand>
        <name>Zn(2+)</name>
        <dbReference type="ChEBI" id="CHEBI:29105"/>
        <note>catalytic</note>
    </ligand>
</feature>
<dbReference type="InterPro" id="IPR012947">
    <property type="entry name" value="tRNA_SAD"/>
</dbReference>
<evidence type="ECO:0000256" key="7">
    <source>
        <dbReference type="ARBA" id="ARBA00022741"/>
    </source>
</evidence>
<dbReference type="InterPro" id="IPR045864">
    <property type="entry name" value="aa-tRNA-synth_II/BPL/LPL"/>
</dbReference>
<accession>A0A554LGZ9</accession>
<dbReference type="HAMAP" id="MF_00184">
    <property type="entry name" value="Thr_tRNA_synth"/>
    <property type="match status" value="1"/>
</dbReference>
<comment type="subunit">
    <text evidence="14">Homodimer.</text>
</comment>
<dbReference type="AlphaFoldDB" id="A0A554LGZ9"/>
<feature type="domain" description="Aminoacyl-transfer RNA synthetases class-II family profile" evidence="15">
    <location>
        <begin position="214"/>
        <end position="475"/>
    </location>
</feature>
<feature type="binding site" evidence="14">
    <location>
        <position position="327"/>
    </location>
    <ligand>
        <name>Zn(2+)</name>
        <dbReference type="ChEBI" id="CHEBI:29105"/>
        <note>catalytic</note>
    </ligand>
</feature>
<evidence type="ECO:0000256" key="8">
    <source>
        <dbReference type="ARBA" id="ARBA00022833"/>
    </source>
</evidence>
<dbReference type="GO" id="GO:0046872">
    <property type="term" value="F:metal ion binding"/>
    <property type="evidence" value="ECO:0007669"/>
    <property type="project" value="UniProtKB-KW"/>
</dbReference>
<dbReference type="InterPro" id="IPR018163">
    <property type="entry name" value="Thr/Ala-tRNA-synth_IIc_edit"/>
</dbReference>
<evidence type="ECO:0000256" key="10">
    <source>
        <dbReference type="ARBA" id="ARBA00022884"/>
    </source>
</evidence>
<proteinExistence type="inferred from homology"/>
<keyword evidence="10 14" id="KW-0694">RNA-binding</keyword>
<dbReference type="Gene3D" id="3.30.980.10">
    <property type="entry name" value="Threonyl-trna Synthetase, Chain A, domain 2"/>
    <property type="match status" value="1"/>
</dbReference>
<dbReference type="EC" id="6.1.1.3" evidence="14"/>
<dbReference type="InterPro" id="IPR004154">
    <property type="entry name" value="Anticodon-bd"/>
</dbReference>
<comment type="similarity">
    <text evidence="2 14">Belongs to the class-II aminoacyl-tRNA synthetase family.</text>
</comment>
<dbReference type="InterPro" id="IPR036621">
    <property type="entry name" value="Anticodon-bd_dom_sf"/>
</dbReference>
<dbReference type="FunFam" id="3.30.930.10:FF:000019">
    <property type="entry name" value="Threonine--tRNA ligase"/>
    <property type="match status" value="1"/>
</dbReference>
<dbReference type="EMBL" id="VMGH01000017">
    <property type="protein sequence ID" value="TSC92107.1"/>
    <property type="molecule type" value="Genomic_DNA"/>
</dbReference>
<reference evidence="16 17" key="1">
    <citation type="submission" date="2017-07" db="EMBL/GenBank/DDBJ databases">
        <title>Mechanisms for carbon and nitrogen cycling indicate functional differentiation within the Candidate Phyla Radiation.</title>
        <authorList>
            <person name="Danczak R.E."/>
            <person name="Johnston M.D."/>
            <person name="Kenah C."/>
            <person name="Slattery M."/>
            <person name="Wrighton K.C."/>
            <person name="Wilkins M.J."/>
        </authorList>
    </citation>
    <scope>NUCLEOTIDE SEQUENCE [LARGE SCALE GENOMIC DNA]</scope>
    <source>
        <strain evidence="16">Licking1014_96</strain>
    </source>
</reference>
<keyword evidence="3 14" id="KW-0963">Cytoplasm</keyword>